<dbReference type="EMBL" id="QMIG01000042">
    <property type="protein sequence ID" value="RAW09466.1"/>
    <property type="molecule type" value="Genomic_DNA"/>
</dbReference>
<dbReference type="GO" id="GO:0008270">
    <property type="term" value="F:zinc ion binding"/>
    <property type="evidence" value="ECO:0007669"/>
    <property type="project" value="InterPro"/>
</dbReference>
<accession>A0A329QAU8</accession>
<dbReference type="Pfam" id="PF01844">
    <property type="entry name" value="HNH"/>
    <property type="match status" value="1"/>
</dbReference>
<proteinExistence type="inferred from homology"/>
<keyword evidence="4" id="KW-1185">Reference proteome</keyword>
<dbReference type="RefSeq" id="WP_112260318.1">
    <property type="nucleotide sequence ID" value="NZ_QMIG01000042.1"/>
</dbReference>
<reference evidence="3 4" key="1">
    <citation type="submission" date="2018-06" db="EMBL/GenBank/DDBJ databases">
        <title>Phytoactinopolyspora halophila sp. nov., a novel halophilic actinomycete isolated from a saline soil in China.</title>
        <authorList>
            <person name="Tang S.-K."/>
        </authorList>
    </citation>
    <scope>NUCLEOTIDE SEQUENCE [LARGE SCALE GENOMIC DNA]</scope>
    <source>
        <strain evidence="3 4">YIM 96934</strain>
    </source>
</reference>
<dbReference type="Pfam" id="PF02720">
    <property type="entry name" value="DUF222"/>
    <property type="match status" value="1"/>
</dbReference>
<feature type="domain" description="HNH nuclease" evidence="2">
    <location>
        <begin position="313"/>
        <end position="365"/>
    </location>
</feature>
<organism evidence="3 4">
    <name type="scientific">Phytoactinopolyspora halophila</name>
    <dbReference type="NCBI Taxonomy" id="1981511"/>
    <lineage>
        <taxon>Bacteria</taxon>
        <taxon>Bacillati</taxon>
        <taxon>Actinomycetota</taxon>
        <taxon>Actinomycetes</taxon>
        <taxon>Jiangellales</taxon>
        <taxon>Jiangellaceae</taxon>
        <taxon>Phytoactinopolyspora</taxon>
    </lineage>
</organism>
<dbReference type="GO" id="GO:0004519">
    <property type="term" value="F:endonuclease activity"/>
    <property type="evidence" value="ECO:0007669"/>
    <property type="project" value="InterPro"/>
</dbReference>
<comment type="similarity">
    <text evidence="1">Belongs to the Rv1128c/1148c/1588c/1702c/1945/3466 family.</text>
</comment>
<name>A0A329QAU8_9ACTN</name>
<sequence>MSSELLKDLTEAVRELAASPVGELSDAEVTDQLVALRKLADAAEAAYLTRLRTFDTRGISETTSALSTRAWVRHQLHVAPGETSRSLKIARRLTDLPVVENALIEGTIRVPHAGAITDATALLGSEVIAGCQDALVEAARADEPSRLRAALRGLGAAVDDTRAVKRAEKRDEGRWLDLASTFDGAYAIDGVLGSEHGAVVGTAIDALSRPAGPDDARTPAQRRADALVELCRRALAHGDVPSQAGESSHVVVVTDLATLESRSGGTGTLADGSMLRGEAVRRLACDARVSRIIVGPDSRPLDVGRSQRTATTAQRKGLRLRDGGCRFPGCRRPVEWSEVHHVVFWARGGRTDVDEMILLCRKHHTTVHEGGWHIQILGPGRFRFVDPDGVPVPSEPPESISQIVTRLVDATRASPPRAGPETGA</sequence>
<dbReference type="InterPro" id="IPR002711">
    <property type="entry name" value="HNH"/>
</dbReference>
<protein>
    <recommendedName>
        <fullName evidence="2">HNH nuclease domain-containing protein</fullName>
    </recommendedName>
</protein>
<dbReference type="CDD" id="cd00085">
    <property type="entry name" value="HNHc"/>
    <property type="match status" value="1"/>
</dbReference>
<comment type="caution">
    <text evidence="3">The sequence shown here is derived from an EMBL/GenBank/DDBJ whole genome shotgun (WGS) entry which is preliminary data.</text>
</comment>
<evidence type="ECO:0000313" key="4">
    <source>
        <dbReference type="Proteomes" id="UP000250462"/>
    </source>
</evidence>
<dbReference type="Proteomes" id="UP000250462">
    <property type="component" value="Unassembled WGS sequence"/>
</dbReference>
<gene>
    <name evidence="3" type="ORF">DPM12_21030</name>
</gene>
<dbReference type="InterPro" id="IPR003615">
    <property type="entry name" value="HNH_nuc"/>
</dbReference>
<evidence type="ECO:0000313" key="3">
    <source>
        <dbReference type="EMBL" id="RAW09466.1"/>
    </source>
</evidence>
<dbReference type="OrthoDB" id="3662871at2"/>
<evidence type="ECO:0000256" key="1">
    <source>
        <dbReference type="ARBA" id="ARBA00023450"/>
    </source>
</evidence>
<dbReference type="InterPro" id="IPR003870">
    <property type="entry name" value="DUF222"/>
</dbReference>
<dbReference type="SMART" id="SM00507">
    <property type="entry name" value="HNHc"/>
    <property type="match status" value="1"/>
</dbReference>
<dbReference type="AlphaFoldDB" id="A0A329QAU8"/>
<dbReference type="GO" id="GO:0003676">
    <property type="term" value="F:nucleic acid binding"/>
    <property type="evidence" value="ECO:0007669"/>
    <property type="project" value="InterPro"/>
</dbReference>
<dbReference type="Gene3D" id="1.10.30.50">
    <property type="match status" value="1"/>
</dbReference>
<evidence type="ECO:0000259" key="2">
    <source>
        <dbReference type="SMART" id="SM00507"/>
    </source>
</evidence>